<evidence type="ECO:0000313" key="2">
    <source>
        <dbReference type="Proteomes" id="UP000321534"/>
    </source>
</evidence>
<accession>A0A512CZR5</accession>
<protein>
    <submittedName>
        <fullName evidence="1">Uncharacterized protein</fullName>
    </submittedName>
</protein>
<dbReference type="AlphaFoldDB" id="A0A512CZR5"/>
<sequence length="68" mass="7040">MGGGVRGGKVYGRWPGLAAANLDNGDLAGTTDYRTILAEALEQRAKLSSSTVFPLLAADRLGMFAAKA</sequence>
<name>A0A512CZR5_9MICO</name>
<gene>
    <name evidence="1" type="ORF">TAE01_15140</name>
</gene>
<organism evidence="1 2">
    <name type="scientific">Terrabacter aerolatus</name>
    <dbReference type="NCBI Taxonomy" id="422442"/>
    <lineage>
        <taxon>Bacteria</taxon>
        <taxon>Bacillati</taxon>
        <taxon>Actinomycetota</taxon>
        <taxon>Actinomycetes</taxon>
        <taxon>Micrococcales</taxon>
        <taxon>Intrasporangiaceae</taxon>
        <taxon>Terrabacter</taxon>
    </lineage>
</organism>
<keyword evidence="2" id="KW-1185">Reference proteome</keyword>
<comment type="caution">
    <text evidence="1">The sequence shown here is derived from an EMBL/GenBank/DDBJ whole genome shotgun (WGS) entry which is preliminary data.</text>
</comment>
<proteinExistence type="predicted"/>
<evidence type="ECO:0000313" key="1">
    <source>
        <dbReference type="EMBL" id="GEO29704.1"/>
    </source>
</evidence>
<reference evidence="1 2" key="1">
    <citation type="submission" date="2019-07" db="EMBL/GenBank/DDBJ databases">
        <title>Whole genome shotgun sequence of Terrabacter aerolatus NBRC 106305.</title>
        <authorList>
            <person name="Hosoyama A."/>
            <person name="Uohara A."/>
            <person name="Ohji S."/>
            <person name="Ichikawa N."/>
        </authorList>
    </citation>
    <scope>NUCLEOTIDE SEQUENCE [LARGE SCALE GENOMIC DNA]</scope>
    <source>
        <strain evidence="1 2">NBRC 106305</strain>
    </source>
</reference>
<dbReference type="EMBL" id="BJYX01000006">
    <property type="protein sequence ID" value="GEO29704.1"/>
    <property type="molecule type" value="Genomic_DNA"/>
</dbReference>
<dbReference type="Proteomes" id="UP000321534">
    <property type="component" value="Unassembled WGS sequence"/>
</dbReference>